<keyword evidence="2" id="KW-1185">Reference proteome</keyword>
<dbReference type="Proteomes" id="UP000011693">
    <property type="component" value="Unassembled WGS sequence"/>
</dbReference>
<name>M0AAE3_9EURY</name>
<evidence type="ECO:0000313" key="1">
    <source>
        <dbReference type="EMBL" id="ELY94303.1"/>
    </source>
</evidence>
<dbReference type="PATRIC" id="fig|1227492.4.peg.3655"/>
<dbReference type="AlphaFoldDB" id="M0AAE3"/>
<gene>
    <name evidence="1" type="ORF">C482_18382</name>
</gene>
<evidence type="ECO:0000313" key="2">
    <source>
        <dbReference type="Proteomes" id="UP000011693"/>
    </source>
</evidence>
<dbReference type="EMBL" id="AOIN01000096">
    <property type="protein sequence ID" value="ELY94303.1"/>
    <property type="molecule type" value="Genomic_DNA"/>
</dbReference>
<reference evidence="1 2" key="1">
    <citation type="journal article" date="2014" name="PLoS Genet.">
        <title>Phylogenetically driven sequencing of extremely halophilic archaea reveals strategies for static and dynamic osmo-response.</title>
        <authorList>
            <person name="Becker E.A."/>
            <person name="Seitzer P.M."/>
            <person name="Tritt A."/>
            <person name="Larsen D."/>
            <person name="Krusor M."/>
            <person name="Yao A.I."/>
            <person name="Wu D."/>
            <person name="Madern D."/>
            <person name="Eisen J.A."/>
            <person name="Darling A.E."/>
            <person name="Facciotti M.T."/>
        </authorList>
    </citation>
    <scope>NUCLEOTIDE SEQUENCE [LARGE SCALE GENOMIC DNA]</scope>
    <source>
        <strain evidence="1 2">JCM 10990</strain>
    </source>
</reference>
<accession>M0AAE3</accession>
<sequence>MFVRAAASALRGEEFPALGMFPSWLLPVAARLNSLPRRA</sequence>
<comment type="caution">
    <text evidence="1">The sequence shown here is derived from an EMBL/GenBank/DDBJ whole genome shotgun (WGS) entry which is preliminary data.</text>
</comment>
<proteinExistence type="predicted"/>
<protein>
    <submittedName>
        <fullName evidence="1">Uncharacterized protein</fullName>
    </submittedName>
</protein>
<organism evidence="1 2">
    <name type="scientific">Natrialba chahannaoensis JCM 10990</name>
    <dbReference type="NCBI Taxonomy" id="1227492"/>
    <lineage>
        <taxon>Archaea</taxon>
        <taxon>Methanobacteriati</taxon>
        <taxon>Methanobacteriota</taxon>
        <taxon>Stenosarchaea group</taxon>
        <taxon>Halobacteria</taxon>
        <taxon>Halobacteriales</taxon>
        <taxon>Natrialbaceae</taxon>
        <taxon>Natrialba</taxon>
    </lineage>
</organism>